<feature type="compositionally biased region" description="Basic and acidic residues" evidence="1">
    <location>
        <begin position="16"/>
        <end position="28"/>
    </location>
</feature>
<dbReference type="EMBL" id="JBJKBG010000008">
    <property type="protein sequence ID" value="KAL3725464.1"/>
    <property type="molecule type" value="Genomic_DNA"/>
</dbReference>
<reference evidence="2 3" key="1">
    <citation type="submission" date="2024-11" db="EMBL/GenBank/DDBJ databases">
        <title>Chromosome-level genome assembly of Eucalyptus globulus Labill. provides insights into its genome evolution.</title>
        <authorList>
            <person name="Li X."/>
        </authorList>
    </citation>
    <scope>NUCLEOTIDE SEQUENCE [LARGE SCALE GENOMIC DNA]</scope>
    <source>
        <strain evidence="2">CL2024</strain>
        <tissue evidence="2">Fresh tender leaves</tissue>
    </source>
</reference>
<gene>
    <name evidence="2" type="ORF">ACJRO7_030483</name>
</gene>
<keyword evidence="3" id="KW-1185">Reference proteome</keyword>
<dbReference type="Proteomes" id="UP001634007">
    <property type="component" value="Unassembled WGS sequence"/>
</dbReference>
<comment type="caution">
    <text evidence="2">The sequence shown here is derived from an EMBL/GenBank/DDBJ whole genome shotgun (WGS) entry which is preliminary data.</text>
</comment>
<proteinExistence type="predicted"/>
<evidence type="ECO:0000313" key="2">
    <source>
        <dbReference type="EMBL" id="KAL3725464.1"/>
    </source>
</evidence>
<evidence type="ECO:0000256" key="1">
    <source>
        <dbReference type="SAM" id="MobiDB-lite"/>
    </source>
</evidence>
<name>A0ABD3JE18_EUCGL</name>
<dbReference type="AlphaFoldDB" id="A0ABD3JE18"/>
<accession>A0ABD3JE18</accession>
<organism evidence="2 3">
    <name type="scientific">Eucalyptus globulus</name>
    <name type="common">Tasmanian blue gum</name>
    <dbReference type="NCBI Taxonomy" id="34317"/>
    <lineage>
        <taxon>Eukaryota</taxon>
        <taxon>Viridiplantae</taxon>
        <taxon>Streptophyta</taxon>
        <taxon>Embryophyta</taxon>
        <taxon>Tracheophyta</taxon>
        <taxon>Spermatophyta</taxon>
        <taxon>Magnoliopsida</taxon>
        <taxon>eudicotyledons</taxon>
        <taxon>Gunneridae</taxon>
        <taxon>Pentapetalae</taxon>
        <taxon>rosids</taxon>
        <taxon>malvids</taxon>
        <taxon>Myrtales</taxon>
        <taxon>Myrtaceae</taxon>
        <taxon>Myrtoideae</taxon>
        <taxon>Eucalypteae</taxon>
        <taxon>Eucalyptus</taxon>
    </lineage>
</organism>
<sequence length="112" mass="12382">MAIGELHATPQASRAGESKREYPIHRERSWTVSSPDHWRKQVAEGVTAQVADWRRNLAAALPCNRTPGVPPSAATNFLPWWACQTVYKPPPGPRRAAAPILPRTARVAPRVD</sequence>
<protein>
    <submittedName>
        <fullName evidence="2">Uncharacterized protein</fullName>
    </submittedName>
</protein>
<evidence type="ECO:0000313" key="3">
    <source>
        <dbReference type="Proteomes" id="UP001634007"/>
    </source>
</evidence>
<feature type="region of interest" description="Disordered" evidence="1">
    <location>
        <begin position="1"/>
        <end position="28"/>
    </location>
</feature>